<accession>A0A5K3EF81</accession>
<reference evidence="2" key="1">
    <citation type="submission" date="2019-11" db="UniProtKB">
        <authorList>
            <consortium name="WormBaseParasite"/>
        </authorList>
    </citation>
    <scope>IDENTIFICATION</scope>
</reference>
<keyword evidence="1" id="KW-0812">Transmembrane</keyword>
<dbReference type="AlphaFoldDB" id="A0A5K3EF81"/>
<evidence type="ECO:0000313" key="2">
    <source>
        <dbReference type="WBParaSite" id="MCU_000076-RA"/>
    </source>
</evidence>
<keyword evidence="1" id="KW-0472">Membrane</keyword>
<sequence>QSQAITTRQAPSIRVHHTGYAAFYILLLIGVFFWLAACRPRMLLECRGTDDWPKPAWSNMPAPSDVNTVEYPSPNRILDHAGQSSVPLRSNCMRGRYAAN</sequence>
<feature type="transmembrane region" description="Helical" evidence="1">
    <location>
        <begin position="20"/>
        <end position="37"/>
    </location>
</feature>
<proteinExistence type="predicted"/>
<name>A0A5K3EF81_MESCO</name>
<protein>
    <submittedName>
        <fullName evidence="2">Transmembrane protein</fullName>
    </submittedName>
</protein>
<evidence type="ECO:0000256" key="1">
    <source>
        <dbReference type="SAM" id="Phobius"/>
    </source>
</evidence>
<keyword evidence="1" id="KW-1133">Transmembrane helix</keyword>
<organism evidence="2">
    <name type="scientific">Mesocestoides corti</name>
    <name type="common">Flatworm</name>
    <dbReference type="NCBI Taxonomy" id="53468"/>
    <lineage>
        <taxon>Eukaryota</taxon>
        <taxon>Metazoa</taxon>
        <taxon>Spiralia</taxon>
        <taxon>Lophotrochozoa</taxon>
        <taxon>Platyhelminthes</taxon>
        <taxon>Cestoda</taxon>
        <taxon>Eucestoda</taxon>
        <taxon>Cyclophyllidea</taxon>
        <taxon>Mesocestoididae</taxon>
        <taxon>Mesocestoides</taxon>
    </lineage>
</organism>
<dbReference type="WBParaSite" id="MCU_000076-RA">
    <property type="protein sequence ID" value="MCU_000076-RA"/>
    <property type="gene ID" value="MCU_000076"/>
</dbReference>